<dbReference type="GeneID" id="94348760"/>
<dbReference type="KEGG" id="blac:94348760"/>
<comment type="similarity">
    <text evidence="3 10">Belongs to the ALG6/ALG8 glucosyltransferase family.</text>
</comment>
<evidence type="ECO:0000313" key="11">
    <source>
        <dbReference type="EMBL" id="TDH70913.1"/>
    </source>
</evidence>
<dbReference type="EC" id="2.4.1.-" evidence="10"/>
<dbReference type="InterPro" id="IPR004856">
    <property type="entry name" value="Glyco_trans_ALG6/ALG8"/>
</dbReference>
<evidence type="ECO:0000256" key="8">
    <source>
        <dbReference type="ARBA" id="ARBA00022989"/>
    </source>
</evidence>
<keyword evidence="6 10" id="KW-0812">Transmembrane</keyword>
<protein>
    <recommendedName>
        <fullName evidence="10">Alpha-1,3-glucosyltransferase</fullName>
        <ecNumber evidence="10">2.4.1.-</ecNumber>
    </recommendedName>
</protein>
<comment type="pathway">
    <text evidence="2 10">Protein modification; protein glycosylation.</text>
</comment>
<evidence type="ECO:0000256" key="1">
    <source>
        <dbReference type="ARBA" id="ARBA00004477"/>
    </source>
</evidence>
<organism evidence="11 12">
    <name type="scientific">Bremia lactucae</name>
    <name type="common">Lettuce downy mildew</name>
    <dbReference type="NCBI Taxonomy" id="4779"/>
    <lineage>
        <taxon>Eukaryota</taxon>
        <taxon>Sar</taxon>
        <taxon>Stramenopiles</taxon>
        <taxon>Oomycota</taxon>
        <taxon>Peronosporomycetes</taxon>
        <taxon>Peronosporales</taxon>
        <taxon>Peronosporaceae</taxon>
        <taxon>Bremia</taxon>
    </lineage>
</organism>
<name>A0A976FQ82_BRELC</name>
<comment type="caution">
    <text evidence="10">Lacks conserved residue(s) required for the propagation of feature annotation.</text>
</comment>
<dbReference type="Proteomes" id="UP000294530">
    <property type="component" value="Unassembled WGS sequence"/>
</dbReference>
<evidence type="ECO:0000256" key="4">
    <source>
        <dbReference type="ARBA" id="ARBA00022676"/>
    </source>
</evidence>
<evidence type="ECO:0000256" key="3">
    <source>
        <dbReference type="ARBA" id="ARBA00008715"/>
    </source>
</evidence>
<dbReference type="GO" id="GO:0042281">
    <property type="term" value="F:dolichyl pyrophosphate Man9GlcNAc2 alpha-1,3-glucosyltransferase activity"/>
    <property type="evidence" value="ECO:0007669"/>
    <property type="project" value="TreeGrafter"/>
</dbReference>
<dbReference type="AlphaFoldDB" id="A0A976FQ82"/>
<keyword evidence="12" id="KW-1185">Reference proteome</keyword>
<evidence type="ECO:0000256" key="6">
    <source>
        <dbReference type="ARBA" id="ARBA00022692"/>
    </source>
</evidence>
<dbReference type="OrthoDB" id="1274115at2759"/>
<keyword evidence="8 10" id="KW-1133">Transmembrane helix</keyword>
<dbReference type="RefSeq" id="XP_067820412.1">
    <property type="nucleotide sequence ID" value="XM_067963089.1"/>
</dbReference>
<dbReference type="EMBL" id="SHOA02000001">
    <property type="protein sequence ID" value="TDH70913.1"/>
    <property type="molecule type" value="Genomic_DNA"/>
</dbReference>
<feature type="transmembrane region" description="Helical" evidence="10">
    <location>
        <begin position="92"/>
        <end position="110"/>
    </location>
</feature>
<feature type="transmembrane region" description="Helical" evidence="10">
    <location>
        <begin position="130"/>
        <end position="149"/>
    </location>
</feature>
<feature type="transmembrane region" description="Helical" evidence="10">
    <location>
        <begin position="161"/>
        <end position="180"/>
    </location>
</feature>
<reference evidence="11 12" key="1">
    <citation type="journal article" date="2021" name="Genome Biol.">
        <title>AFLAP: assembly-free linkage analysis pipeline using k-mers from genome sequencing data.</title>
        <authorList>
            <person name="Fletcher K."/>
            <person name="Zhang L."/>
            <person name="Gil J."/>
            <person name="Han R."/>
            <person name="Cavanaugh K."/>
            <person name="Michelmore R."/>
        </authorList>
    </citation>
    <scope>NUCLEOTIDE SEQUENCE [LARGE SCALE GENOMIC DNA]</scope>
    <source>
        <strain evidence="11 12">SF5</strain>
    </source>
</reference>
<sequence>MTFSTEATLLQRGLQYLDKSDEKRAGMWLVWLFLVLMRWIVGLHSYSGEHTPPMFGDYEAQRHWMEITINLPVSDWYFNTTSNNLMYWGLDYPPLTAYISFLFGHAADTMDSSMVKLTSSRGFESATSKVLMRTSVLLCDVMLFIPSIYYMSSVLYGSEQWTRRMTFLLLVLLQPAILLIDHGHFQVH</sequence>
<evidence type="ECO:0000256" key="10">
    <source>
        <dbReference type="RuleBase" id="RU363110"/>
    </source>
</evidence>
<proteinExistence type="inferred from homology"/>
<evidence type="ECO:0000313" key="12">
    <source>
        <dbReference type="Proteomes" id="UP000294530"/>
    </source>
</evidence>
<dbReference type="PANTHER" id="PTHR12413:SF1">
    <property type="entry name" value="DOLICHYL PYROPHOSPHATE MAN9GLCNAC2 ALPHA-1,3-GLUCOSYLTRANSFERASE"/>
    <property type="match status" value="1"/>
</dbReference>
<keyword evidence="7 10" id="KW-0256">Endoplasmic reticulum</keyword>
<gene>
    <name evidence="11" type="ORF">CCR75_005004</name>
</gene>
<evidence type="ECO:0000256" key="7">
    <source>
        <dbReference type="ARBA" id="ARBA00022824"/>
    </source>
</evidence>
<evidence type="ECO:0000256" key="9">
    <source>
        <dbReference type="ARBA" id="ARBA00023136"/>
    </source>
</evidence>
<evidence type="ECO:0000256" key="2">
    <source>
        <dbReference type="ARBA" id="ARBA00004922"/>
    </source>
</evidence>
<dbReference type="GO" id="GO:0005789">
    <property type="term" value="C:endoplasmic reticulum membrane"/>
    <property type="evidence" value="ECO:0007669"/>
    <property type="project" value="UniProtKB-SubCell"/>
</dbReference>
<accession>A0A976FQ82</accession>
<comment type="subcellular location">
    <subcellularLocation>
        <location evidence="1 10">Endoplasmic reticulum membrane</location>
        <topology evidence="1 10">Multi-pass membrane protein</topology>
    </subcellularLocation>
</comment>
<dbReference type="Pfam" id="PF03155">
    <property type="entry name" value="Alg6_Alg8"/>
    <property type="match status" value="1"/>
</dbReference>
<comment type="caution">
    <text evidence="11">The sequence shown here is derived from an EMBL/GenBank/DDBJ whole genome shotgun (WGS) entry which is preliminary data.</text>
</comment>
<evidence type="ECO:0000256" key="5">
    <source>
        <dbReference type="ARBA" id="ARBA00022679"/>
    </source>
</evidence>
<keyword evidence="4 10" id="KW-0328">Glycosyltransferase</keyword>
<keyword evidence="9 10" id="KW-0472">Membrane</keyword>
<dbReference type="PANTHER" id="PTHR12413">
    <property type="entry name" value="DOLICHYL GLYCOSYLTRANSFERASE"/>
    <property type="match status" value="1"/>
</dbReference>
<keyword evidence="5 10" id="KW-0808">Transferase</keyword>
<feature type="transmembrane region" description="Helical" evidence="10">
    <location>
        <begin position="25"/>
        <end position="46"/>
    </location>
</feature>